<reference evidence="1" key="2">
    <citation type="submission" date="2005-07" db="EMBL/GenBank/DDBJ databases">
        <authorList>
            <person name="Mural R.J."/>
            <person name="Li P.W."/>
            <person name="Adams M.D."/>
            <person name="Amanatides P.G."/>
            <person name="Baden-Tillson H."/>
            <person name="Barnstead M."/>
            <person name="Chin S.H."/>
            <person name="Dew I."/>
            <person name="Evans C.A."/>
            <person name="Ferriera S."/>
            <person name="Flanigan M."/>
            <person name="Fosler C."/>
            <person name="Glodek A."/>
            <person name="Gu Z."/>
            <person name="Holt R.A."/>
            <person name="Jennings D."/>
            <person name="Kraft C.L."/>
            <person name="Lu F."/>
            <person name="Nguyen T."/>
            <person name="Nusskern D.R."/>
            <person name="Pfannkoch C.M."/>
            <person name="Sitter C."/>
            <person name="Sutton G.G."/>
            <person name="Venter J.C."/>
            <person name="Wang Z."/>
            <person name="Woodage T."/>
            <person name="Zheng X.H."/>
            <person name="Zhong F."/>
        </authorList>
    </citation>
    <scope>NUCLEOTIDE SEQUENCE</scope>
    <source>
        <strain evidence="1">BN</strain>
    </source>
</reference>
<dbReference type="Proteomes" id="UP000234681">
    <property type="component" value="Chromosome 1"/>
</dbReference>
<dbReference type="EMBL" id="CH473986">
    <property type="protein sequence ID" value="EDL94233.1"/>
    <property type="molecule type" value="Genomic_DNA"/>
</dbReference>
<reference evidence="1" key="1">
    <citation type="journal article" date="2005" name="Genome Res.">
        <title>Gene and alternative splicing annotation with AIR.</title>
        <authorList>
            <person name="Florea L."/>
            <person name="Di Francesco V."/>
            <person name="Miller J."/>
            <person name="Turner R."/>
            <person name="Yao A."/>
            <person name="Harris M."/>
            <person name="Walenz B."/>
            <person name="Mobarry C."/>
            <person name="Merkulov G.V."/>
            <person name="Charlab R."/>
            <person name="Dew I."/>
            <person name="Deng Z."/>
            <person name="Istrail S."/>
            <person name="Li P."/>
            <person name="Sutton G."/>
        </authorList>
    </citation>
    <scope>NUCLEOTIDE SEQUENCE</scope>
    <source>
        <strain evidence="1">BN</strain>
    </source>
</reference>
<name>A6JHA9_RAT</name>
<gene>
    <name evidence="1" type="primary">Mrvldc1</name>
    <name evidence="1" type="ORF">rCG_57460</name>
</gene>
<sequence>MITLMWPRALGNWQYSPWLTSLTTRTGAKPRPPRQLPTINLGLLVGPGDNFYIVYEGHAGVGFGVGRVVRERGHVPYPVVYSRLPQYAFSE</sequence>
<accession>A6JHA9</accession>
<proteinExistence type="predicted"/>
<dbReference type="AlphaFoldDB" id="A6JHA9"/>
<evidence type="ECO:0000313" key="1">
    <source>
        <dbReference type="EMBL" id="EDL94233.1"/>
    </source>
</evidence>
<organism evidence="1">
    <name type="scientific">Rattus norvegicus</name>
    <name type="common">Rat</name>
    <dbReference type="NCBI Taxonomy" id="10116"/>
    <lineage>
        <taxon>Eukaryota</taxon>
        <taxon>Metazoa</taxon>
        <taxon>Chordata</taxon>
        <taxon>Craniata</taxon>
        <taxon>Vertebrata</taxon>
        <taxon>Euteleostomi</taxon>
        <taxon>Mammalia</taxon>
        <taxon>Eutheria</taxon>
        <taxon>Euarchontoglires</taxon>
        <taxon>Glires</taxon>
        <taxon>Rodentia</taxon>
        <taxon>Myomorpha</taxon>
        <taxon>Muroidea</taxon>
        <taxon>Muridae</taxon>
        <taxon>Murinae</taxon>
        <taxon>Rattus</taxon>
    </lineage>
</organism>
<protein>
    <submittedName>
        <fullName evidence="1">MARVEL (Membrane-associating) domain containing 1</fullName>
    </submittedName>
</protein>